<dbReference type="AlphaFoldDB" id="Q0AB79"/>
<accession>Q0AB79</accession>
<keyword evidence="3" id="KW-1185">Reference proteome</keyword>
<dbReference type="Proteomes" id="UP000001962">
    <property type="component" value="Chromosome"/>
</dbReference>
<evidence type="ECO:0000313" key="3">
    <source>
        <dbReference type="Proteomes" id="UP000001962"/>
    </source>
</evidence>
<sequence>MGRERMGWWQVLMSTLAAAFGVQTEQARRRDFTQGSPWLFIAAGVAFTLVFILVLVLIVRVVLASAGA</sequence>
<dbReference type="InterPro" id="IPR021344">
    <property type="entry name" value="DUF2970"/>
</dbReference>
<gene>
    <name evidence="2" type="ordered locus">Mlg_0554</name>
</gene>
<organism evidence="2 3">
    <name type="scientific">Alkalilimnicola ehrlichii (strain ATCC BAA-1101 / DSM 17681 / MLHE-1)</name>
    <dbReference type="NCBI Taxonomy" id="187272"/>
    <lineage>
        <taxon>Bacteria</taxon>
        <taxon>Pseudomonadati</taxon>
        <taxon>Pseudomonadota</taxon>
        <taxon>Gammaproteobacteria</taxon>
        <taxon>Chromatiales</taxon>
        <taxon>Ectothiorhodospiraceae</taxon>
        <taxon>Alkalilimnicola</taxon>
    </lineage>
</organism>
<protein>
    <recommendedName>
        <fullName evidence="4">DUF2970 domain-containing protein</fullName>
    </recommendedName>
</protein>
<proteinExistence type="predicted"/>
<keyword evidence="1" id="KW-0812">Transmembrane</keyword>
<dbReference type="KEGG" id="aeh:Mlg_0554"/>
<dbReference type="Pfam" id="PF11174">
    <property type="entry name" value="DUF2970"/>
    <property type="match status" value="1"/>
</dbReference>
<keyword evidence="1" id="KW-1133">Transmembrane helix</keyword>
<feature type="transmembrane region" description="Helical" evidence="1">
    <location>
        <begin position="37"/>
        <end position="63"/>
    </location>
</feature>
<reference evidence="3" key="1">
    <citation type="submission" date="2006-08" db="EMBL/GenBank/DDBJ databases">
        <title>Complete sequence of Alkalilimnicola ehrilichei MLHE-1.</title>
        <authorList>
            <person name="Copeland A."/>
            <person name="Lucas S."/>
            <person name="Lapidus A."/>
            <person name="Barry K."/>
            <person name="Detter J.C."/>
            <person name="Glavina del Rio T."/>
            <person name="Hammon N."/>
            <person name="Israni S."/>
            <person name="Dalin E."/>
            <person name="Tice H."/>
            <person name="Pitluck S."/>
            <person name="Sims D."/>
            <person name="Brettin T."/>
            <person name="Bruce D."/>
            <person name="Han C."/>
            <person name="Tapia R."/>
            <person name="Gilna P."/>
            <person name="Schmutz J."/>
            <person name="Larimer F."/>
            <person name="Land M."/>
            <person name="Hauser L."/>
            <person name="Kyrpides N."/>
            <person name="Mikhailova N."/>
            <person name="Oremland R.S."/>
            <person name="Hoeft S.E."/>
            <person name="Switzer-Blum J."/>
            <person name="Kulp T."/>
            <person name="King G."/>
            <person name="Tabita R."/>
            <person name="Witte B."/>
            <person name="Santini J.M."/>
            <person name="Basu P."/>
            <person name="Hollibaugh J.T."/>
            <person name="Xie G."/>
            <person name="Stolz J.F."/>
            <person name="Richardson P."/>
        </authorList>
    </citation>
    <scope>NUCLEOTIDE SEQUENCE [LARGE SCALE GENOMIC DNA]</scope>
    <source>
        <strain evidence="3">ATCC BAA-1101 / DSM 17681 / MLHE-1</strain>
    </source>
</reference>
<name>Q0AB79_ALKEH</name>
<dbReference type="eggNOG" id="ENOG5033AS4">
    <property type="taxonomic scope" value="Bacteria"/>
</dbReference>
<evidence type="ECO:0008006" key="4">
    <source>
        <dbReference type="Google" id="ProtNLM"/>
    </source>
</evidence>
<evidence type="ECO:0000313" key="2">
    <source>
        <dbReference type="EMBL" id="ABI55908.1"/>
    </source>
</evidence>
<dbReference type="EMBL" id="CP000453">
    <property type="protein sequence ID" value="ABI55908.1"/>
    <property type="molecule type" value="Genomic_DNA"/>
</dbReference>
<evidence type="ECO:0000256" key="1">
    <source>
        <dbReference type="SAM" id="Phobius"/>
    </source>
</evidence>
<dbReference type="HOGENOM" id="CLU_180692_2_0_6"/>
<keyword evidence="1" id="KW-0472">Membrane</keyword>